<dbReference type="AlphaFoldDB" id="A0A0A1T707"/>
<evidence type="ECO:0000313" key="9">
    <source>
        <dbReference type="Proteomes" id="UP000039046"/>
    </source>
</evidence>
<keyword evidence="6" id="KW-0732">Signal</keyword>
<keyword evidence="2 5" id="KW-0645">Protease</keyword>
<comment type="similarity">
    <text evidence="1">Belongs to the peptidase S1 family.</text>
</comment>
<dbReference type="InterPro" id="IPR001314">
    <property type="entry name" value="Peptidase_S1A"/>
</dbReference>
<dbReference type="FunFam" id="2.40.10.10:FF:000034">
    <property type="entry name" value="Eupolytin"/>
    <property type="match status" value="1"/>
</dbReference>
<proteinExistence type="inferred from homology"/>
<evidence type="ECO:0000256" key="2">
    <source>
        <dbReference type="ARBA" id="ARBA00022670"/>
    </source>
</evidence>
<dbReference type="HOGENOM" id="CLU_006842_7_1_1"/>
<keyword evidence="3 5" id="KW-0378">Hydrolase</keyword>
<reference evidence="8 9" key="1">
    <citation type="journal article" date="2015" name="Genome Announc.">
        <title>Draft Genome Sequence and Gene Annotation of the Entomopathogenic Fungus Verticillium hemipterigenum.</title>
        <authorList>
            <person name="Horn F."/>
            <person name="Habel A."/>
            <person name="Scharf D.H."/>
            <person name="Dworschak J."/>
            <person name="Brakhage A.A."/>
            <person name="Guthke R."/>
            <person name="Hertweck C."/>
            <person name="Linde J."/>
        </authorList>
    </citation>
    <scope>NUCLEOTIDE SEQUENCE [LARGE SCALE GENOMIC DNA]</scope>
</reference>
<dbReference type="PROSITE" id="PS50240">
    <property type="entry name" value="TRYPSIN_DOM"/>
    <property type="match status" value="1"/>
</dbReference>
<keyword evidence="5" id="KW-0720">Serine protease</keyword>
<feature type="domain" description="Peptidase S1" evidence="7">
    <location>
        <begin position="26"/>
        <end position="252"/>
    </location>
</feature>
<dbReference type="PROSITE" id="PS00135">
    <property type="entry name" value="TRYPSIN_SER"/>
    <property type="match status" value="1"/>
</dbReference>
<dbReference type="Gene3D" id="2.40.10.10">
    <property type="entry name" value="Trypsin-like serine proteases"/>
    <property type="match status" value="2"/>
</dbReference>
<gene>
    <name evidence="8" type="ORF">VHEMI02143</name>
</gene>
<dbReference type="Pfam" id="PF00089">
    <property type="entry name" value="Trypsin"/>
    <property type="match status" value="1"/>
</dbReference>
<keyword evidence="9" id="KW-1185">Reference proteome</keyword>
<evidence type="ECO:0000256" key="3">
    <source>
        <dbReference type="ARBA" id="ARBA00022801"/>
    </source>
</evidence>
<dbReference type="Proteomes" id="UP000039046">
    <property type="component" value="Unassembled WGS sequence"/>
</dbReference>
<evidence type="ECO:0000256" key="5">
    <source>
        <dbReference type="RuleBase" id="RU363034"/>
    </source>
</evidence>
<keyword evidence="4" id="KW-1015">Disulfide bond</keyword>
<name>A0A0A1T707_9HYPO</name>
<dbReference type="InterPro" id="IPR050430">
    <property type="entry name" value="Peptidase_S1"/>
</dbReference>
<protein>
    <recommendedName>
        <fullName evidence="7">Peptidase S1 domain-containing protein</fullName>
    </recommendedName>
</protein>
<dbReference type="PANTHER" id="PTHR24276">
    <property type="entry name" value="POLYSERASE-RELATED"/>
    <property type="match status" value="1"/>
</dbReference>
<dbReference type="InterPro" id="IPR033116">
    <property type="entry name" value="TRYPSIN_SER"/>
</dbReference>
<dbReference type="PANTHER" id="PTHR24276:SF91">
    <property type="entry name" value="AT26814P-RELATED"/>
    <property type="match status" value="1"/>
</dbReference>
<organism evidence="8 9">
    <name type="scientific">[Torrubiella] hemipterigena</name>
    <dbReference type="NCBI Taxonomy" id="1531966"/>
    <lineage>
        <taxon>Eukaryota</taxon>
        <taxon>Fungi</taxon>
        <taxon>Dikarya</taxon>
        <taxon>Ascomycota</taxon>
        <taxon>Pezizomycotina</taxon>
        <taxon>Sordariomycetes</taxon>
        <taxon>Hypocreomycetidae</taxon>
        <taxon>Hypocreales</taxon>
        <taxon>Clavicipitaceae</taxon>
        <taxon>Clavicipitaceae incertae sedis</taxon>
        <taxon>'Torrubiella' clade</taxon>
    </lineage>
</organism>
<dbReference type="EMBL" id="CDHN01000001">
    <property type="protein sequence ID" value="CEJ82052.1"/>
    <property type="molecule type" value="Genomic_DNA"/>
</dbReference>
<evidence type="ECO:0000313" key="8">
    <source>
        <dbReference type="EMBL" id="CEJ82052.1"/>
    </source>
</evidence>
<dbReference type="STRING" id="1531966.A0A0A1T707"/>
<dbReference type="InterPro" id="IPR001254">
    <property type="entry name" value="Trypsin_dom"/>
</dbReference>
<dbReference type="CDD" id="cd00190">
    <property type="entry name" value="Tryp_SPc"/>
    <property type="match status" value="1"/>
</dbReference>
<feature type="chain" id="PRO_5001978953" description="Peptidase S1 domain-containing protein" evidence="6">
    <location>
        <begin position="17"/>
        <end position="252"/>
    </location>
</feature>
<dbReference type="SMART" id="SM00020">
    <property type="entry name" value="Tryp_SPc"/>
    <property type="match status" value="1"/>
</dbReference>
<dbReference type="InterPro" id="IPR043504">
    <property type="entry name" value="Peptidase_S1_PA_chymotrypsin"/>
</dbReference>
<dbReference type="GO" id="GO:0006508">
    <property type="term" value="P:proteolysis"/>
    <property type="evidence" value="ECO:0007669"/>
    <property type="project" value="UniProtKB-KW"/>
</dbReference>
<evidence type="ECO:0000256" key="6">
    <source>
        <dbReference type="SAM" id="SignalP"/>
    </source>
</evidence>
<dbReference type="SUPFAM" id="SSF50494">
    <property type="entry name" value="Trypsin-like serine proteases"/>
    <property type="match status" value="1"/>
</dbReference>
<dbReference type="InterPro" id="IPR009003">
    <property type="entry name" value="Peptidase_S1_PA"/>
</dbReference>
<dbReference type="PRINTS" id="PR00722">
    <property type="entry name" value="CHYMOTRYPSIN"/>
</dbReference>
<accession>A0A0A1T707</accession>
<dbReference type="OrthoDB" id="6380398at2759"/>
<evidence type="ECO:0000256" key="4">
    <source>
        <dbReference type="ARBA" id="ARBA00023157"/>
    </source>
</evidence>
<dbReference type="InterPro" id="IPR018114">
    <property type="entry name" value="TRYPSIN_HIS"/>
</dbReference>
<dbReference type="GO" id="GO:0004252">
    <property type="term" value="F:serine-type endopeptidase activity"/>
    <property type="evidence" value="ECO:0007669"/>
    <property type="project" value="InterPro"/>
</dbReference>
<feature type="signal peptide" evidence="6">
    <location>
        <begin position="1"/>
        <end position="16"/>
    </location>
</feature>
<evidence type="ECO:0000256" key="1">
    <source>
        <dbReference type="ARBA" id="ARBA00007664"/>
    </source>
</evidence>
<dbReference type="PROSITE" id="PS00134">
    <property type="entry name" value="TRYPSIN_HIS"/>
    <property type="match status" value="1"/>
</dbReference>
<sequence length="252" mass="26613">MVKSVLIAALAAQATAFTIGQRGSDIVGGKDANIKDIPYQVEFFPGEYLCGGTILNKDTILTAGHCVEDLQASDMTIKVGSSTLNEGELHNVTKFFAHPKFTDTNVPDYDVAILKLATPLTFGPGVQPVGGLVDKEPSVGSIGLVSGWGLKKENVRPPSPTLQSVQIPVIARDKCVKMYQATKYKLPVTDRMFCAAVNGKDSCSGDSGGPFVVNNKLAGVVSWGAGCARADAPGVYSNVALPELHDFITSHM</sequence>
<evidence type="ECO:0000259" key="7">
    <source>
        <dbReference type="PROSITE" id="PS50240"/>
    </source>
</evidence>